<feature type="region of interest" description="Disordered" evidence="3">
    <location>
        <begin position="1076"/>
        <end position="1105"/>
    </location>
</feature>
<feature type="region of interest" description="Disordered" evidence="3">
    <location>
        <begin position="602"/>
        <end position="730"/>
    </location>
</feature>
<keyword evidence="6" id="KW-1185">Reference proteome</keyword>
<feature type="region of interest" description="Disordered" evidence="3">
    <location>
        <begin position="1148"/>
        <end position="1168"/>
    </location>
</feature>
<organism evidence="5 6">
    <name type="scientific">Thraustotheca clavata</name>
    <dbReference type="NCBI Taxonomy" id="74557"/>
    <lineage>
        <taxon>Eukaryota</taxon>
        <taxon>Sar</taxon>
        <taxon>Stramenopiles</taxon>
        <taxon>Oomycota</taxon>
        <taxon>Saprolegniomycetes</taxon>
        <taxon>Saprolegniales</taxon>
        <taxon>Achlyaceae</taxon>
        <taxon>Thraustotheca</taxon>
    </lineage>
</organism>
<feature type="compositionally biased region" description="Basic residues" evidence="3">
    <location>
        <begin position="717"/>
        <end position="730"/>
    </location>
</feature>
<feature type="compositionally biased region" description="Pro residues" evidence="3">
    <location>
        <begin position="175"/>
        <end position="193"/>
    </location>
</feature>
<comment type="caution">
    <text evidence="5">The sequence shown here is derived from an EMBL/GenBank/DDBJ whole genome shotgun (WGS) entry which is preliminary data.</text>
</comment>
<dbReference type="InterPro" id="IPR018359">
    <property type="entry name" value="Bromodomain_CS"/>
</dbReference>
<dbReference type="PROSITE" id="PS50014">
    <property type="entry name" value="BROMODOMAIN_2"/>
    <property type="match status" value="4"/>
</dbReference>
<feature type="region of interest" description="Disordered" evidence="3">
    <location>
        <begin position="158"/>
        <end position="205"/>
    </location>
</feature>
<dbReference type="Pfam" id="PF00439">
    <property type="entry name" value="Bromodomain"/>
    <property type="match status" value="5"/>
</dbReference>
<feature type="domain" description="Bromo" evidence="4">
    <location>
        <begin position="345"/>
        <end position="413"/>
    </location>
</feature>
<feature type="compositionally biased region" description="Basic and acidic residues" evidence="3">
    <location>
        <begin position="1078"/>
        <end position="1103"/>
    </location>
</feature>
<accession>A0A1V9ZRR2</accession>
<dbReference type="PROSITE" id="PS00633">
    <property type="entry name" value="BROMODOMAIN_1"/>
    <property type="match status" value="2"/>
</dbReference>
<dbReference type="OrthoDB" id="21449at2759"/>
<dbReference type="STRING" id="74557.A0A1V9ZRR2"/>
<dbReference type="SUPFAM" id="SSF47370">
    <property type="entry name" value="Bromodomain"/>
    <property type="match status" value="5"/>
</dbReference>
<keyword evidence="1 2" id="KW-0103">Bromodomain</keyword>
<dbReference type="AlphaFoldDB" id="A0A1V9ZRR2"/>
<dbReference type="EMBL" id="JNBS01001691">
    <property type="protein sequence ID" value="OQS00708.1"/>
    <property type="molecule type" value="Genomic_DNA"/>
</dbReference>
<reference evidence="5 6" key="1">
    <citation type="journal article" date="2014" name="Genome Biol. Evol.">
        <title>The secreted proteins of Achlya hypogyna and Thraustotheca clavata identify the ancestral oomycete secretome and reveal gene acquisitions by horizontal gene transfer.</title>
        <authorList>
            <person name="Misner I."/>
            <person name="Blouin N."/>
            <person name="Leonard G."/>
            <person name="Richards T.A."/>
            <person name="Lane C.E."/>
        </authorList>
    </citation>
    <scope>NUCLEOTIDE SEQUENCE [LARGE SCALE GENOMIC DNA]</scope>
    <source>
        <strain evidence="5 6">ATCC 34112</strain>
    </source>
</reference>
<evidence type="ECO:0000256" key="3">
    <source>
        <dbReference type="SAM" id="MobiDB-lite"/>
    </source>
</evidence>
<sequence length="1188" mass="135096">MEISEGKMSTSPSSASREKERISQSAHDECMHVLTSLLQHEALRKATLTSAAKTALLEGTLDIQNAPPELRAKLSKKSMGLEKVQQLLGSKPSRCRFKTCEKFAKDVRVVFHNVLCWHNYWRDKQSSSYDAILYHTAQKMLQDFERMYKERLAQHISRAPMASPESNDSNNAPAAPVPVPQPPAPTPAPPPPTVSNTTAKLDDSDTQKCQAIVSKIMKYKELGVSVAAPFFNPVDCSLYVDYKLKIPHRMHLFGVQQKLSTGSYTTLSAFAYDMRLIFSNCLVYNSDVLLSTKIREHAVKLLQLFEQLMLQTFGPSRNTWPGLPETDRWKCHQIIHDILAHRTKQGAETAQWFKYPIKTYFESEDMVPYGYFTIVKKPMDIGTVSARLHLGEYSELSQFVSDLRRVFDNCIKYWKSNPDGRIYYDDGKTLLSLLKEKVNASFGPHHFEDKKKHHDHGSKSESKSSKSSSSHHHHHHEKSSRRAFPEKETCMAMIGLIKRHTMKGMMGEILTAGPFLHAVDVAKYPDYLTIITEPMDFAKIERKLKSNRYTHISEFTADVHLIFSNCMKYNSDPVEGADIRTMAANLRDYFIALYKAMENNEPLSSVPSTTSLTPPPAPPKSRKPTPTPPSVNESFVPQASPPPDVSSTTEALEKKKKREKKDKKEKKKKKDKKERKKEKKLPEQTTPAPLASPPAPAPTPTPPPPPPATPAPEAPPKAKKSSSSKPSKSKVKLDLSSWELSCERVLSRLVKIDSVQLMHFDVPLLNIFPDLAVSYKRVVFEPMDLGTMRQMLIDHAIPSSAEFVRLGNVVFDNAEKFNIGADSSSVRVREMAAHLRWLFDSLCIEHRLKDTGEGNNTRAERRNERFLAVQTLRFTESKPNKECNKVLKVLISQKYQKYSWPFVKPVEKLFPNLPPKYFEIITKPMDLQTISTKLNSLEYKTYGEFIADIRLTFENALLYNIADKGKEGPTVYNAGEKMLQVAMDLWGDVTIDIVERVKRSVLLHKEAQIIAEKNRVENEAAEAAAEADRIKAYAAKLEQQKLDEALEEERAEQERSMNQAAAAKAAKEARLSMVSMEKMSKSERKIEEKKRKKAKKDEELARSEKRRRTITLATEEALREAEERSRMRQHALDLLEEARQKQENLRLAMEQQKKHKRKATDNLLNGAKKPFWKQKRQVVPLAPCFSAT</sequence>
<proteinExistence type="predicted"/>
<dbReference type="GO" id="GO:0006355">
    <property type="term" value="P:regulation of DNA-templated transcription"/>
    <property type="evidence" value="ECO:0007669"/>
    <property type="project" value="TreeGrafter"/>
</dbReference>
<evidence type="ECO:0000256" key="2">
    <source>
        <dbReference type="PROSITE-ProRule" id="PRU00035"/>
    </source>
</evidence>
<evidence type="ECO:0000313" key="6">
    <source>
        <dbReference type="Proteomes" id="UP000243217"/>
    </source>
</evidence>
<feature type="compositionally biased region" description="Basic residues" evidence="3">
    <location>
        <begin position="469"/>
        <end position="481"/>
    </location>
</feature>
<dbReference type="PANTHER" id="PTHR22880:SF225">
    <property type="entry name" value="BROMODOMAIN-CONTAINING PROTEIN BET-1-RELATED"/>
    <property type="match status" value="1"/>
</dbReference>
<feature type="compositionally biased region" description="Low complexity" evidence="3">
    <location>
        <begin position="602"/>
        <end position="612"/>
    </location>
</feature>
<dbReference type="GO" id="GO:0005634">
    <property type="term" value="C:nucleus"/>
    <property type="evidence" value="ECO:0007669"/>
    <property type="project" value="TreeGrafter"/>
</dbReference>
<dbReference type="PANTHER" id="PTHR22880">
    <property type="entry name" value="FALZ-RELATED BROMODOMAIN-CONTAINING PROTEINS"/>
    <property type="match status" value="1"/>
</dbReference>
<evidence type="ECO:0000259" key="4">
    <source>
        <dbReference type="PROSITE" id="PS50014"/>
    </source>
</evidence>
<evidence type="ECO:0000256" key="1">
    <source>
        <dbReference type="ARBA" id="ARBA00023117"/>
    </source>
</evidence>
<gene>
    <name evidence="5" type="ORF">THRCLA_05881</name>
</gene>
<feature type="region of interest" description="Disordered" evidence="3">
    <location>
        <begin position="445"/>
        <end position="484"/>
    </location>
</feature>
<feature type="domain" description="Bromo" evidence="4">
    <location>
        <begin position="894"/>
        <end position="960"/>
    </location>
</feature>
<feature type="compositionally biased region" description="Pro residues" evidence="3">
    <location>
        <begin position="690"/>
        <end position="715"/>
    </location>
</feature>
<dbReference type="Gene3D" id="1.20.920.10">
    <property type="entry name" value="Bromodomain-like"/>
    <property type="match status" value="6"/>
</dbReference>
<dbReference type="PRINTS" id="PR00503">
    <property type="entry name" value="BROMODOMAIN"/>
</dbReference>
<dbReference type="GO" id="GO:0000785">
    <property type="term" value="C:chromatin"/>
    <property type="evidence" value="ECO:0007669"/>
    <property type="project" value="TreeGrafter"/>
</dbReference>
<feature type="compositionally biased region" description="Low complexity" evidence="3">
    <location>
        <begin position="162"/>
        <end position="174"/>
    </location>
</feature>
<dbReference type="InterPro" id="IPR001487">
    <property type="entry name" value="Bromodomain"/>
</dbReference>
<feature type="domain" description="Bromo" evidence="4">
    <location>
        <begin position="507"/>
        <end position="577"/>
    </location>
</feature>
<feature type="compositionally biased region" description="Pro residues" evidence="3">
    <location>
        <begin position="613"/>
        <end position="629"/>
    </location>
</feature>
<evidence type="ECO:0000313" key="5">
    <source>
        <dbReference type="EMBL" id="OQS00708.1"/>
    </source>
</evidence>
<name>A0A1V9ZRR2_9STRA</name>
<dbReference type="InterPro" id="IPR050935">
    <property type="entry name" value="Bromo_chromatin_reader"/>
</dbReference>
<feature type="compositionally biased region" description="Basic residues" evidence="3">
    <location>
        <begin position="654"/>
        <end position="679"/>
    </location>
</feature>
<feature type="region of interest" description="Disordered" evidence="3">
    <location>
        <begin position="1"/>
        <end position="22"/>
    </location>
</feature>
<dbReference type="Proteomes" id="UP000243217">
    <property type="component" value="Unassembled WGS sequence"/>
</dbReference>
<dbReference type="CDD" id="cd04369">
    <property type="entry name" value="Bromodomain"/>
    <property type="match status" value="3"/>
</dbReference>
<feature type="domain" description="Bromo" evidence="4">
    <location>
        <begin position="222"/>
        <end position="287"/>
    </location>
</feature>
<dbReference type="GO" id="GO:0006338">
    <property type="term" value="P:chromatin remodeling"/>
    <property type="evidence" value="ECO:0007669"/>
    <property type="project" value="TreeGrafter"/>
</dbReference>
<dbReference type="SMART" id="SM00297">
    <property type="entry name" value="BROMO"/>
    <property type="match status" value="5"/>
</dbReference>
<dbReference type="InterPro" id="IPR036427">
    <property type="entry name" value="Bromodomain-like_sf"/>
</dbReference>
<protein>
    <recommendedName>
        <fullName evidence="4">Bromo domain-containing protein</fullName>
    </recommendedName>
</protein>